<organism evidence="1 2">
    <name type="scientific">Weissella halotolerans DSM 20190</name>
    <dbReference type="NCBI Taxonomy" id="1123500"/>
    <lineage>
        <taxon>Bacteria</taxon>
        <taxon>Bacillati</taxon>
        <taxon>Bacillota</taxon>
        <taxon>Bacilli</taxon>
        <taxon>Lactobacillales</taxon>
        <taxon>Lactobacillaceae</taxon>
        <taxon>Weissella</taxon>
    </lineage>
</organism>
<dbReference type="InterPro" id="IPR024787">
    <property type="entry name" value="EcsC"/>
</dbReference>
<dbReference type="OrthoDB" id="1425703at2"/>
<evidence type="ECO:0000313" key="2">
    <source>
        <dbReference type="Proteomes" id="UP000051296"/>
    </source>
</evidence>
<evidence type="ECO:0000313" key="1">
    <source>
        <dbReference type="EMBL" id="KRN32525.1"/>
    </source>
</evidence>
<evidence type="ECO:0008006" key="3">
    <source>
        <dbReference type="Google" id="ProtNLM"/>
    </source>
</evidence>
<dbReference type="Pfam" id="PF12787">
    <property type="entry name" value="EcsC"/>
    <property type="match status" value="1"/>
</dbReference>
<accession>A0A0R2G751</accession>
<dbReference type="PATRIC" id="fig|1123500.6.peg.886"/>
<comment type="caution">
    <text evidence="1">The sequence shown here is derived from an EMBL/GenBank/DDBJ whole genome shotgun (WGS) entry which is preliminary data.</text>
</comment>
<dbReference type="STRING" id="1123500.GCA_000420365_00541"/>
<sequence length="244" mass="26360">MVTEKTKQSRLPITQDKMVETLDWMYEKTVSGIPGQKSVDELAADYLEKYDEETAITKLIQFQTAKAAVSGFVTGFGGVLTLPVALPANITSVLLFQMRMIAVIAKIRGYDLRNDQVQTVIYTTLVGTSVADLIKKSGIEFTNKLANGVVKKVPGTVLVKINQKVGFRFVTKFGQKGIVNLGKLVPVVGASFGGGIDYWTTKKIAMIAQNTFLNDGVALGNGIVLPKAINSVAEGSQLISDKIK</sequence>
<dbReference type="Proteomes" id="UP000051296">
    <property type="component" value="Unassembled WGS sequence"/>
</dbReference>
<protein>
    <recommendedName>
        <fullName evidence="3">EcsC family protein</fullName>
    </recommendedName>
</protein>
<reference evidence="1 2" key="1">
    <citation type="journal article" date="2015" name="Genome Announc.">
        <title>Expanding the biotechnology potential of lactobacilli through comparative genomics of 213 strains and associated genera.</title>
        <authorList>
            <person name="Sun Z."/>
            <person name="Harris H.M."/>
            <person name="McCann A."/>
            <person name="Guo C."/>
            <person name="Argimon S."/>
            <person name="Zhang W."/>
            <person name="Yang X."/>
            <person name="Jeffery I.B."/>
            <person name="Cooney J.C."/>
            <person name="Kagawa T.F."/>
            <person name="Liu W."/>
            <person name="Song Y."/>
            <person name="Salvetti E."/>
            <person name="Wrobel A."/>
            <person name="Rasinkangas P."/>
            <person name="Parkhill J."/>
            <person name="Rea M.C."/>
            <person name="O'Sullivan O."/>
            <person name="Ritari J."/>
            <person name="Douillard F.P."/>
            <person name="Paul Ross R."/>
            <person name="Yang R."/>
            <person name="Briner A.E."/>
            <person name="Felis G.E."/>
            <person name="de Vos W.M."/>
            <person name="Barrangou R."/>
            <person name="Klaenhammer T.R."/>
            <person name="Caufield P.W."/>
            <person name="Cui Y."/>
            <person name="Zhang H."/>
            <person name="O'Toole P.W."/>
        </authorList>
    </citation>
    <scope>NUCLEOTIDE SEQUENCE [LARGE SCALE GENOMIC DNA]</scope>
    <source>
        <strain evidence="1 2">DSM 20190</strain>
    </source>
</reference>
<keyword evidence="2" id="KW-1185">Reference proteome</keyword>
<dbReference type="PANTHER" id="PTHR41260">
    <property type="entry name" value="PROTEIN ECSC"/>
    <property type="match status" value="1"/>
</dbReference>
<dbReference type="PANTHER" id="PTHR41260:SF1">
    <property type="entry name" value="PROTEIN ECSC"/>
    <property type="match status" value="1"/>
</dbReference>
<dbReference type="AlphaFoldDB" id="A0A0R2G751"/>
<dbReference type="RefSeq" id="WP_022791326.1">
    <property type="nucleotide sequence ID" value="NZ_ATUU01000002.1"/>
</dbReference>
<dbReference type="InParanoid" id="A0A0R2G751"/>
<dbReference type="eggNOG" id="ENOG502ZAV8">
    <property type="taxonomic scope" value="Bacteria"/>
</dbReference>
<proteinExistence type="predicted"/>
<dbReference type="EMBL" id="JQAX01000002">
    <property type="protein sequence ID" value="KRN32525.1"/>
    <property type="molecule type" value="Genomic_DNA"/>
</dbReference>
<gene>
    <name evidence="1" type="ORF">IV68_GL000880</name>
</gene>
<name>A0A0R2G751_9LACO</name>